<organism evidence="1 2">
    <name type="scientific">Aspergillus welwitschiae</name>
    <dbReference type="NCBI Taxonomy" id="1341132"/>
    <lineage>
        <taxon>Eukaryota</taxon>
        <taxon>Fungi</taxon>
        <taxon>Dikarya</taxon>
        <taxon>Ascomycota</taxon>
        <taxon>Pezizomycotina</taxon>
        <taxon>Eurotiomycetes</taxon>
        <taxon>Eurotiomycetidae</taxon>
        <taxon>Eurotiales</taxon>
        <taxon>Aspergillaceae</taxon>
        <taxon>Aspergillus</taxon>
        <taxon>Aspergillus subgen. Circumdati</taxon>
    </lineage>
</organism>
<sequence>MIGIHARPVPFSPSISLTTVADRDPWFLSSHASAHPRLQLITQPQPGLRTHLNDMTSTLQTHQVQMYPWVYA</sequence>
<name>A0A3F3Q7T9_9EURO</name>
<protein>
    <submittedName>
        <fullName evidence="1">Uncharacterized protein</fullName>
    </submittedName>
</protein>
<evidence type="ECO:0000313" key="1">
    <source>
        <dbReference type="EMBL" id="RDH34882.1"/>
    </source>
</evidence>
<gene>
    <name evidence="1" type="ORF">BDQ94DRAFT_141064</name>
</gene>
<keyword evidence="2" id="KW-1185">Reference proteome</keyword>
<proteinExistence type="predicted"/>
<dbReference type="Proteomes" id="UP000253729">
    <property type="component" value="Unassembled WGS sequence"/>
</dbReference>
<dbReference type="RefSeq" id="XP_026627904.1">
    <property type="nucleotide sequence ID" value="XM_026765742.1"/>
</dbReference>
<dbReference type="EMBL" id="KZ852042">
    <property type="protein sequence ID" value="RDH34882.1"/>
    <property type="molecule type" value="Genomic_DNA"/>
</dbReference>
<dbReference type="AlphaFoldDB" id="A0A3F3Q7T9"/>
<evidence type="ECO:0000313" key="2">
    <source>
        <dbReference type="Proteomes" id="UP000253729"/>
    </source>
</evidence>
<accession>A0A3F3Q7T9</accession>
<reference evidence="1 2" key="1">
    <citation type="submission" date="2018-07" db="EMBL/GenBank/DDBJ databases">
        <title>The genomes of Aspergillus section Nigri reveals drivers in fungal speciation.</title>
        <authorList>
            <consortium name="DOE Joint Genome Institute"/>
            <person name="Vesth T.C."/>
            <person name="Nybo J."/>
            <person name="Theobald S."/>
            <person name="Brandl J."/>
            <person name="Frisvad J.C."/>
            <person name="Nielsen K.F."/>
            <person name="Lyhne E.K."/>
            <person name="Kogle M.E."/>
            <person name="Kuo A."/>
            <person name="Riley R."/>
            <person name="Clum A."/>
            <person name="Nolan M."/>
            <person name="Lipzen A."/>
            <person name="Salamov A."/>
            <person name="Henrissat B."/>
            <person name="Wiebenga A."/>
            <person name="De vries R.P."/>
            <person name="Grigoriev I.V."/>
            <person name="Mortensen U.H."/>
            <person name="Andersen M.R."/>
            <person name="Baker S.E."/>
        </authorList>
    </citation>
    <scope>NUCLEOTIDE SEQUENCE [LARGE SCALE GENOMIC DNA]</scope>
    <source>
        <strain evidence="1 2">CBS 139.54b</strain>
    </source>
</reference>
<dbReference type="GeneID" id="38134098"/>